<keyword evidence="2" id="KW-1185">Reference proteome</keyword>
<evidence type="ECO:0000313" key="2">
    <source>
        <dbReference type="Proteomes" id="UP000807306"/>
    </source>
</evidence>
<dbReference type="AlphaFoldDB" id="A0A9P6EPH3"/>
<comment type="caution">
    <text evidence="1">The sequence shown here is derived from an EMBL/GenBank/DDBJ whole genome shotgun (WGS) entry which is preliminary data.</text>
</comment>
<reference evidence="1" key="1">
    <citation type="submission" date="2020-11" db="EMBL/GenBank/DDBJ databases">
        <authorList>
            <consortium name="DOE Joint Genome Institute"/>
            <person name="Ahrendt S."/>
            <person name="Riley R."/>
            <person name="Andreopoulos W."/>
            <person name="Labutti K."/>
            <person name="Pangilinan J."/>
            <person name="Ruiz-Duenas F.J."/>
            <person name="Barrasa J.M."/>
            <person name="Sanchez-Garcia M."/>
            <person name="Camarero S."/>
            <person name="Miyauchi S."/>
            <person name="Serrano A."/>
            <person name="Linde D."/>
            <person name="Babiker R."/>
            <person name="Drula E."/>
            <person name="Ayuso-Fernandez I."/>
            <person name="Pacheco R."/>
            <person name="Padilla G."/>
            <person name="Ferreira P."/>
            <person name="Barriuso J."/>
            <person name="Kellner H."/>
            <person name="Castanera R."/>
            <person name="Alfaro M."/>
            <person name="Ramirez L."/>
            <person name="Pisabarro A.G."/>
            <person name="Kuo A."/>
            <person name="Tritt A."/>
            <person name="Lipzen A."/>
            <person name="He G."/>
            <person name="Yan M."/>
            <person name="Ng V."/>
            <person name="Cullen D."/>
            <person name="Martin F."/>
            <person name="Rosso M.-N."/>
            <person name="Henrissat B."/>
            <person name="Hibbett D."/>
            <person name="Martinez A.T."/>
            <person name="Grigoriev I.V."/>
        </authorList>
    </citation>
    <scope>NUCLEOTIDE SEQUENCE</scope>
    <source>
        <strain evidence="1">CBS 506.95</strain>
    </source>
</reference>
<proteinExistence type="predicted"/>
<sequence length="62" mass="6618">MNAFPPGTRVFFWTSSGEVEYAIVQSTNRLPDGTQILVMKIEGKDQIATLPAAGVTLAGSHP</sequence>
<organism evidence="1 2">
    <name type="scientific">Crepidotus variabilis</name>
    <dbReference type="NCBI Taxonomy" id="179855"/>
    <lineage>
        <taxon>Eukaryota</taxon>
        <taxon>Fungi</taxon>
        <taxon>Dikarya</taxon>
        <taxon>Basidiomycota</taxon>
        <taxon>Agaricomycotina</taxon>
        <taxon>Agaricomycetes</taxon>
        <taxon>Agaricomycetidae</taxon>
        <taxon>Agaricales</taxon>
        <taxon>Agaricineae</taxon>
        <taxon>Crepidotaceae</taxon>
        <taxon>Crepidotus</taxon>
    </lineage>
</organism>
<dbReference type="EMBL" id="MU157832">
    <property type="protein sequence ID" value="KAF9532314.1"/>
    <property type="molecule type" value="Genomic_DNA"/>
</dbReference>
<dbReference type="Proteomes" id="UP000807306">
    <property type="component" value="Unassembled WGS sequence"/>
</dbReference>
<protein>
    <submittedName>
        <fullName evidence="1">Uncharacterized protein</fullName>
    </submittedName>
</protein>
<dbReference type="OrthoDB" id="3237761at2759"/>
<gene>
    <name evidence="1" type="ORF">CPB83DRAFT_891051</name>
</gene>
<evidence type="ECO:0000313" key="1">
    <source>
        <dbReference type="EMBL" id="KAF9532314.1"/>
    </source>
</evidence>
<accession>A0A9P6EPH3</accession>
<name>A0A9P6EPH3_9AGAR</name>